<dbReference type="PROSITE" id="PS51257">
    <property type="entry name" value="PROKAR_LIPOPROTEIN"/>
    <property type="match status" value="1"/>
</dbReference>
<evidence type="ECO:0008006" key="6">
    <source>
        <dbReference type="Google" id="ProtNLM"/>
    </source>
</evidence>
<keyword evidence="5" id="KW-1185">Reference proteome</keyword>
<evidence type="ECO:0000256" key="3">
    <source>
        <dbReference type="SAM" id="Phobius"/>
    </source>
</evidence>
<feature type="compositionally biased region" description="Polar residues" evidence="2">
    <location>
        <begin position="281"/>
        <end position="296"/>
    </location>
</feature>
<accession>A0ABQ9IVL7</accession>
<name>A0ABQ9IVL7_9CUCU</name>
<evidence type="ECO:0000313" key="5">
    <source>
        <dbReference type="Proteomes" id="UP001162164"/>
    </source>
</evidence>
<evidence type="ECO:0000313" key="4">
    <source>
        <dbReference type="EMBL" id="KAJ8966892.1"/>
    </source>
</evidence>
<keyword evidence="1" id="KW-0175">Coiled coil</keyword>
<comment type="caution">
    <text evidence="4">The sequence shown here is derived from an EMBL/GenBank/DDBJ whole genome shotgun (WGS) entry which is preliminary data.</text>
</comment>
<evidence type="ECO:0000256" key="1">
    <source>
        <dbReference type="SAM" id="Coils"/>
    </source>
</evidence>
<feature type="region of interest" description="Disordered" evidence="2">
    <location>
        <begin position="381"/>
        <end position="429"/>
    </location>
</feature>
<reference evidence="4" key="1">
    <citation type="journal article" date="2023" name="Insect Mol. Biol.">
        <title>Genome sequencing provides insights into the evolution of gene families encoding plant cell wall-degrading enzymes in longhorned beetles.</title>
        <authorList>
            <person name="Shin N.R."/>
            <person name="Okamura Y."/>
            <person name="Kirsch R."/>
            <person name="Pauchet Y."/>
        </authorList>
    </citation>
    <scope>NUCLEOTIDE SEQUENCE</scope>
    <source>
        <strain evidence="4">MMC_N1</strain>
    </source>
</reference>
<keyword evidence="3" id="KW-0472">Membrane</keyword>
<feature type="transmembrane region" description="Helical" evidence="3">
    <location>
        <begin position="12"/>
        <end position="29"/>
    </location>
</feature>
<protein>
    <recommendedName>
        <fullName evidence="6">Golgi integral membrane protein 4</fullName>
    </recommendedName>
</protein>
<feature type="compositionally biased region" description="Acidic residues" evidence="2">
    <location>
        <begin position="405"/>
        <end position="414"/>
    </location>
</feature>
<dbReference type="Proteomes" id="UP001162164">
    <property type="component" value="Unassembled WGS sequence"/>
</dbReference>
<organism evidence="4 5">
    <name type="scientific">Molorchus minor</name>
    <dbReference type="NCBI Taxonomy" id="1323400"/>
    <lineage>
        <taxon>Eukaryota</taxon>
        <taxon>Metazoa</taxon>
        <taxon>Ecdysozoa</taxon>
        <taxon>Arthropoda</taxon>
        <taxon>Hexapoda</taxon>
        <taxon>Insecta</taxon>
        <taxon>Pterygota</taxon>
        <taxon>Neoptera</taxon>
        <taxon>Endopterygota</taxon>
        <taxon>Coleoptera</taxon>
        <taxon>Polyphaga</taxon>
        <taxon>Cucujiformia</taxon>
        <taxon>Chrysomeloidea</taxon>
        <taxon>Cerambycidae</taxon>
        <taxon>Lamiinae</taxon>
        <taxon>Monochamini</taxon>
        <taxon>Molorchus</taxon>
    </lineage>
</organism>
<sequence>MTTTRVIRGTRAKIFLYVCVVLILIGLIACYNNSLVSQLDYVKTSNTICHQQLKQQRDLTAELEVISDYKQRLERSLKTEKAEHQQTKTYLESKLKEETDKYEKHATDSKLKLNSLQQNYDLLETRYEDFKEECTKKINELQSQVKEINEEFKKIQNAKESLKMQIEKENLERQINDIQVNKNENESHINHLTKENNELKRDLESMKEKCSTYDTLQEPNQNIEVSSLKASSKVSEMSPSLNQLQPNSQSEASVLNMLQVEKQEKNVLAVPNSDDGKSAFSKPSTKSGLKPSQASLNGARPLLLPLNYEKQKLPDGVVAIPKKEESIPNESEIINNRYQIAKESVNEPVVNKIGQNNFDGLAFGDNNQVKHAEKQNLEKNHIDSLGAKDKKVYDQDQMDYKDLQNEGEDDDDYPDNIGAAVRPGPAERN</sequence>
<proteinExistence type="predicted"/>
<feature type="compositionally biased region" description="Basic and acidic residues" evidence="2">
    <location>
        <begin position="381"/>
        <end position="404"/>
    </location>
</feature>
<gene>
    <name evidence="4" type="ORF">NQ317_003926</name>
</gene>
<keyword evidence="3" id="KW-0812">Transmembrane</keyword>
<feature type="coiled-coil region" evidence="1">
    <location>
        <begin position="106"/>
        <end position="216"/>
    </location>
</feature>
<dbReference type="EMBL" id="JAPWTJ010002281">
    <property type="protein sequence ID" value="KAJ8966892.1"/>
    <property type="molecule type" value="Genomic_DNA"/>
</dbReference>
<feature type="region of interest" description="Disordered" evidence="2">
    <location>
        <begin position="270"/>
        <end position="296"/>
    </location>
</feature>
<evidence type="ECO:0000256" key="2">
    <source>
        <dbReference type="SAM" id="MobiDB-lite"/>
    </source>
</evidence>
<keyword evidence="3" id="KW-1133">Transmembrane helix</keyword>